<name>A0A6N3A7U5_9CLOT</name>
<proteinExistence type="predicted"/>
<evidence type="ECO:0000259" key="1">
    <source>
        <dbReference type="Pfam" id="PF13614"/>
    </source>
</evidence>
<organism evidence="2">
    <name type="scientific">Clostridium tertium</name>
    <dbReference type="NCBI Taxonomy" id="1559"/>
    <lineage>
        <taxon>Bacteria</taxon>
        <taxon>Bacillati</taxon>
        <taxon>Bacillota</taxon>
        <taxon>Clostridia</taxon>
        <taxon>Eubacteriales</taxon>
        <taxon>Clostridiaceae</taxon>
        <taxon>Clostridium</taxon>
    </lineage>
</organism>
<dbReference type="PANTHER" id="PTHR13696:SF99">
    <property type="entry name" value="COBYRINIC ACID AC-DIAMIDE SYNTHASE"/>
    <property type="match status" value="1"/>
</dbReference>
<dbReference type="InterPro" id="IPR050678">
    <property type="entry name" value="DNA_Partitioning_ATPase"/>
</dbReference>
<dbReference type="Gene3D" id="3.40.50.10850">
    <property type="entry name" value="Ntrc-like two-domain protein"/>
    <property type="match status" value="1"/>
</dbReference>
<dbReference type="SUPFAM" id="SSF52540">
    <property type="entry name" value="P-loop containing nucleoside triphosphate hydrolases"/>
    <property type="match status" value="1"/>
</dbReference>
<dbReference type="PANTHER" id="PTHR13696">
    <property type="entry name" value="P-LOOP CONTAINING NUCLEOSIDE TRIPHOSPHATE HYDROLASE"/>
    <property type="match status" value="1"/>
</dbReference>
<reference evidence="2" key="1">
    <citation type="submission" date="2019-11" db="EMBL/GenBank/DDBJ databases">
        <authorList>
            <person name="Feng L."/>
        </authorList>
    </citation>
    <scope>NUCLEOTIDE SEQUENCE</scope>
    <source>
        <strain evidence="2">CTertiumLFYP3</strain>
    </source>
</reference>
<dbReference type="RefSeq" id="WP_156625314.1">
    <property type="nucleotide sequence ID" value="NZ_CACRTO010000008.1"/>
</dbReference>
<accession>A0A6N3A7U5</accession>
<feature type="domain" description="AAA" evidence="1">
    <location>
        <begin position="124"/>
        <end position="273"/>
    </location>
</feature>
<dbReference type="Gene3D" id="3.40.50.300">
    <property type="entry name" value="P-loop containing nucleotide triphosphate hydrolases"/>
    <property type="match status" value="1"/>
</dbReference>
<evidence type="ECO:0000313" key="2">
    <source>
        <dbReference type="EMBL" id="VYT85830.1"/>
    </source>
</evidence>
<gene>
    <name evidence="2" type="primary">minD_1</name>
    <name evidence="2" type="ORF">CTLFYP3_00850</name>
</gene>
<dbReference type="EMBL" id="CACRTO010000008">
    <property type="protein sequence ID" value="VYT85830.1"/>
    <property type="molecule type" value="Genomic_DNA"/>
</dbReference>
<dbReference type="InterPro" id="IPR025669">
    <property type="entry name" value="AAA_dom"/>
</dbReference>
<dbReference type="Pfam" id="PF13614">
    <property type="entry name" value="AAA_31"/>
    <property type="match status" value="1"/>
</dbReference>
<dbReference type="AlphaFoldDB" id="A0A6N3A7U5"/>
<protein>
    <submittedName>
        <fullName evidence="2">Septum site-determining protein MinD</fullName>
    </submittedName>
</protein>
<dbReference type="InterPro" id="IPR027417">
    <property type="entry name" value="P-loop_NTPase"/>
</dbReference>
<sequence>MAKTSIMLIDSDENYLIPLELKFVEAFDDNAEISVITDMDYLQKYFSLPREIDILIISEKLFNEGFRKHNIKNIFVLNEDKLINEATGDLKIHNIFKYTSVKEIYTEVINNSVLDVTNDSSKGNVIMVYSPSGGIGKTTISFGIGSALKMINKRVLYINTDILQSFNFLLSKKEYCDTSFEKYITNNTQELIEHLDEGVRSEIIDYLLPFRQALSSININMKDYSFMIKKIKESGKYDYIIVDTSSEFTNEKSILMSYCDKVAIITGQSKADAIKLSSLQYNIDSSNTNKFIFICNKYKEDKKNYLIDDDFIKGCTISEYIEEFKEENIDLSFLASCKKINKLAFIFE</sequence>